<comment type="caution">
    <text evidence="2">The sequence shown here is derived from an EMBL/GenBank/DDBJ whole genome shotgun (WGS) entry which is preliminary data.</text>
</comment>
<keyword evidence="3" id="KW-1185">Reference proteome</keyword>
<keyword evidence="1" id="KW-1133">Transmembrane helix</keyword>
<organism evidence="2 3">
    <name type="scientific">Candidatus Enterococcus ferrettii</name>
    <dbReference type="NCBI Taxonomy" id="2815324"/>
    <lineage>
        <taxon>Bacteria</taxon>
        <taxon>Bacillati</taxon>
        <taxon>Bacillota</taxon>
        <taxon>Bacilli</taxon>
        <taxon>Lactobacillales</taxon>
        <taxon>Enterococcaceae</taxon>
        <taxon>Enterococcus</taxon>
    </lineage>
</organism>
<keyword evidence="1" id="KW-0812">Transmembrane</keyword>
<dbReference type="EMBL" id="JAFREL020000002">
    <property type="protein sequence ID" value="MEO1771070.1"/>
    <property type="molecule type" value="Genomic_DNA"/>
</dbReference>
<proteinExistence type="predicted"/>
<evidence type="ECO:0000313" key="2">
    <source>
        <dbReference type="EMBL" id="MEO1771070.1"/>
    </source>
</evidence>
<feature type="transmembrane region" description="Helical" evidence="1">
    <location>
        <begin position="41"/>
        <end position="62"/>
    </location>
</feature>
<name>A0ABV0ER03_9ENTE</name>
<feature type="transmembrane region" description="Helical" evidence="1">
    <location>
        <begin position="15"/>
        <end position="35"/>
    </location>
</feature>
<keyword evidence="1" id="KW-0472">Membrane</keyword>
<gene>
    <name evidence="2" type="ORF">JZO67_003044</name>
</gene>
<evidence type="ECO:0000313" key="3">
    <source>
        <dbReference type="Proteomes" id="UP000664357"/>
    </source>
</evidence>
<accession>A0ABV0ER03</accession>
<dbReference type="Proteomes" id="UP000664357">
    <property type="component" value="Unassembled WGS sequence"/>
</dbReference>
<reference evidence="2 3" key="1">
    <citation type="submission" date="2024-02" db="EMBL/GenBank/DDBJ databases">
        <title>The Genome Sequence of Enterococcus sp. DIV0159.</title>
        <authorList>
            <person name="Earl A."/>
            <person name="Manson A."/>
            <person name="Gilmore M."/>
            <person name="Sanders J."/>
            <person name="Shea T."/>
            <person name="Howe W."/>
            <person name="Livny J."/>
            <person name="Cuomo C."/>
            <person name="Neafsey D."/>
            <person name="Birren B."/>
        </authorList>
    </citation>
    <scope>NUCLEOTIDE SEQUENCE [LARGE SCALE GENOMIC DNA]</scope>
    <source>
        <strain evidence="2 3">665A</strain>
    </source>
</reference>
<feature type="transmembrane region" description="Helical" evidence="1">
    <location>
        <begin position="83"/>
        <end position="116"/>
    </location>
</feature>
<evidence type="ECO:0000256" key="1">
    <source>
        <dbReference type="SAM" id="Phobius"/>
    </source>
</evidence>
<dbReference type="RefSeq" id="WP_207703402.1">
    <property type="nucleotide sequence ID" value="NZ_JAFREL020000002.1"/>
</dbReference>
<sequence>MKWLALLNDHNTRKLYLLSTVLSLFYTCLSIYFYLAKDIHTPGVLPLVAGLLTWGFIIGDTTRFGNFFSKRTVRLLPLRISQLYLINILLSLCNFVFFTLINGVICSLAHLVIYLIV</sequence>
<protein>
    <submittedName>
        <fullName evidence="2">Uncharacterized protein</fullName>
    </submittedName>
</protein>